<accession>A0AAD5J9K2</accession>
<comment type="caution">
    <text evidence="3">The sequence shown here is derived from an EMBL/GenBank/DDBJ whole genome shotgun (WGS) entry which is preliminary data.</text>
</comment>
<feature type="compositionally biased region" description="Basic and acidic residues" evidence="1">
    <location>
        <begin position="285"/>
        <end position="294"/>
    </location>
</feature>
<proteinExistence type="predicted"/>
<feature type="compositionally biased region" description="Polar residues" evidence="1">
    <location>
        <begin position="67"/>
        <end position="81"/>
    </location>
</feature>
<dbReference type="EMBL" id="JAJSOW010000004">
    <property type="protein sequence ID" value="KAI9191076.1"/>
    <property type="molecule type" value="Genomic_DNA"/>
</dbReference>
<feature type="compositionally biased region" description="Basic and acidic residues" evidence="1">
    <location>
        <begin position="333"/>
        <end position="383"/>
    </location>
</feature>
<dbReference type="EMBL" id="JAJSOW010000004">
    <property type="protein sequence ID" value="KAI9191117.1"/>
    <property type="molecule type" value="Genomic_DNA"/>
</dbReference>
<reference evidence="3" key="1">
    <citation type="journal article" date="2022" name="Plant J.">
        <title>Strategies of tolerance reflected in two North American maple genomes.</title>
        <authorList>
            <person name="McEvoy S.L."/>
            <person name="Sezen U.U."/>
            <person name="Trouern-Trend A."/>
            <person name="McMahon S.M."/>
            <person name="Schaberg P.G."/>
            <person name="Yang J."/>
            <person name="Wegrzyn J.L."/>
            <person name="Swenson N.G."/>
        </authorList>
    </citation>
    <scope>NUCLEOTIDE SEQUENCE</scope>
    <source>
        <strain evidence="3">91603</strain>
    </source>
</reference>
<feature type="compositionally biased region" description="Low complexity" evidence="1">
    <location>
        <begin position="222"/>
        <end position="235"/>
    </location>
</feature>
<organism evidence="3 5">
    <name type="scientific">Acer negundo</name>
    <name type="common">Box elder</name>
    <dbReference type="NCBI Taxonomy" id="4023"/>
    <lineage>
        <taxon>Eukaryota</taxon>
        <taxon>Viridiplantae</taxon>
        <taxon>Streptophyta</taxon>
        <taxon>Embryophyta</taxon>
        <taxon>Tracheophyta</taxon>
        <taxon>Spermatophyta</taxon>
        <taxon>Magnoliopsida</taxon>
        <taxon>eudicotyledons</taxon>
        <taxon>Gunneridae</taxon>
        <taxon>Pentapetalae</taxon>
        <taxon>rosids</taxon>
        <taxon>malvids</taxon>
        <taxon>Sapindales</taxon>
        <taxon>Sapindaceae</taxon>
        <taxon>Hippocastanoideae</taxon>
        <taxon>Acereae</taxon>
        <taxon>Acer</taxon>
    </lineage>
</organism>
<feature type="compositionally biased region" description="Basic and acidic residues" evidence="1">
    <location>
        <begin position="269"/>
        <end position="278"/>
    </location>
</feature>
<feature type="domain" description="Calmodulin-binding" evidence="2">
    <location>
        <begin position="338"/>
        <end position="460"/>
    </location>
</feature>
<dbReference type="SMART" id="SM01054">
    <property type="entry name" value="CaM_binding"/>
    <property type="match status" value="1"/>
</dbReference>
<gene>
    <name evidence="3" type="ORF">LWI28_003278</name>
    <name evidence="4" type="ORF">LWI28_003885</name>
</gene>
<sequence>MATRSPMNTKSTINRTTSGDSLRKEKRGTSPSNNSNTTTQKNTFTRSTSDAREKLSSSSSAPAPSIEKQTPNYLKSTISLSSRHDHHHHQQPSKLNVKKSSTDDQKLLRRRSFDKPPSSSPRVQKALISPPSRPRDRTSAAPLAPKERTITARSSSFSGRSSTSTAISSRPILDRSSTSMSSRQTLDGRSSSFAPKTPKAVKSQPVFTSRTTKKTAKTKEYNAASSSNSSTMTSNEEAEAEQEDEKECQFNNEVGEDTIKVERDEIEVHDDLIPKSEKNEEDDDRDHQIEKVIDEIAAISDRNIEEIEDKPHDEEKMEEKPKENDVVLDVENADDHHHHEETIHESGGDQEKGTHGEKTSDDHHHEIIGDENNKVEEKAHDDQDNGDQVEEGSEELVAKQEAGNGNSAAALTADKWPGGQGKKESPTAYNDVIEETASKLLEKRKNKVKALVGAFETVIDYESGASK</sequence>
<dbReference type="Pfam" id="PF07839">
    <property type="entry name" value="CaM_binding"/>
    <property type="match status" value="1"/>
</dbReference>
<feature type="compositionally biased region" description="Low complexity" evidence="1">
    <location>
        <begin position="151"/>
        <end position="170"/>
    </location>
</feature>
<dbReference type="PANTHER" id="PTHR33349:SF20">
    <property type="entry name" value="CHROMO DOMAIN CEC-LIKE PROTEIN"/>
    <property type="match status" value="1"/>
</dbReference>
<feature type="compositionally biased region" description="Acidic residues" evidence="1">
    <location>
        <begin position="236"/>
        <end position="246"/>
    </location>
</feature>
<keyword evidence="5" id="KW-1185">Reference proteome</keyword>
<feature type="compositionally biased region" description="Acidic residues" evidence="1">
    <location>
        <begin position="384"/>
        <end position="394"/>
    </location>
</feature>
<dbReference type="Proteomes" id="UP001064489">
    <property type="component" value="Chromosome 6"/>
</dbReference>
<name>A0AAD5J9K2_ACENE</name>
<feature type="compositionally biased region" description="Low complexity" evidence="1">
    <location>
        <begin position="29"/>
        <end position="48"/>
    </location>
</feature>
<evidence type="ECO:0000313" key="4">
    <source>
        <dbReference type="EMBL" id="KAI9191117.1"/>
    </source>
</evidence>
<feature type="compositionally biased region" description="Low complexity" evidence="1">
    <location>
        <begin position="56"/>
        <end position="65"/>
    </location>
</feature>
<dbReference type="InterPro" id="IPR012417">
    <property type="entry name" value="CaM-bd_dom_pln"/>
</dbReference>
<feature type="compositionally biased region" description="Polar residues" evidence="1">
    <location>
        <begin position="175"/>
        <end position="194"/>
    </location>
</feature>
<protein>
    <recommendedName>
        <fullName evidence="2">Calmodulin-binding domain-containing protein</fullName>
    </recommendedName>
</protein>
<feature type="compositionally biased region" description="Basic and acidic residues" evidence="1">
    <location>
        <begin position="100"/>
        <end position="114"/>
    </location>
</feature>
<feature type="region of interest" description="Disordered" evidence="1">
    <location>
        <begin position="1"/>
        <end position="430"/>
    </location>
</feature>
<feature type="compositionally biased region" description="Basic and acidic residues" evidence="1">
    <location>
        <begin position="302"/>
        <end position="325"/>
    </location>
</feature>
<dbReference type="GO" id="GO:0005516">
    <property type="term" value="F:calmodulin binding"/>
    <property type="evidence" value="ECO:0007669"/>
    <property type="project" value="InterPro"/>
</dbReference>
<evidence type="ECO:0000313" key="3">
    <source>
        <dbReference type="EMBL" id="KAI9191076.1"/>
    </source>
</evidence>
<evidence type="ECO:0000256" key="1">
    <source>
        <dbReference type="SAM" id="MobiDB-lite"/>
    </source>
</evidence>
<reference evidence="3" key="2">
    <citation type="submission" date="2023-02" db="EMBL/GenBank/DDBJ databases">
        <authorList>
            <person name="Swenson N.G."/>
            <person name="Wegrzyn J.L."/>
            <person name="Mcevoy S.L."/>
        </authorList>
    </citation>
    <scope>NUCLEOTIDE SEQUENCE</scope>
    <source>
        <strain evidence="3">91603</strain>
        <tissue evidence="3">Leaf</tissue>
    </source>
</reference>
<dbReference type="AlphaFoldDB" id="A0AAD5J9K2"/>
<evidence type="ECO:0000259" key="2">
    <source>
        <dbReference type="SMART" id="SM01054"/>
    </source>
</evidence>
<evidence type="ECO:0000313" key="5">
    <source>
        <dbReference type="Proteomes" id="UP001064489"/>
    </source>
</evidence>
<feature type="compositionally biased region" description="Polar residues" evidence="1">
    <location>
        <begin position="1"/>
        <end position="20"/>
    </location>
</feature>
<dbReference type="PANTHER" id="PTHR33349">
    <property type="entry name" value="EMB|CAB62594.1"/>
    <property type="match status" value="1"/>
</dbReference>